<evidence type="ECO:0000313" key="1">
    <source>
        <dbReference type="EMBL" id="KAH9371144.1"/>
    </source>
</evidence>
<keyword evidence="2" id="KW-1185">Reference proteome</keyword>
<comment type="caution">
    <text evidence="1">The sequence shown here is derived from an EMBL/GenBank/DDBJ whole genome shotgun (WGS) entry which is preliminary data.</text>
</comment>
<dbReference type="AlphaFoldDB" id="A0A9J6G9H6"/>
<dbReference type="OrthoDB" id="6433748at2759"/>
<name>A0A9J6G9H6_HAELO</name>
<sequence length="149" mass="16416">MRLNATQCLQLERINRKAMRLVAGLPQYCPVVDLHACSKVNALQYVAEQQSQTQRVRLSTTVAGRPILRALGYDVDNLEPLSSPAPPWELIDLVDGIPLPKNMSSANPQRRKAAAKRHMKMSQKLSLEGTVQLYTDAAPFQNGAAIALP</sequence>
<gene>
    <name evidence="1" type="ORF">HPB48_018582</name>
</gene>
<evidence type="ECO:0000313" key="2">
    <source>
        <dbReference type="Proteomes" id="UP000821853"/>
    </source>
</evidence>
<protein>
    <submittedName>
        <fullName evidence="1">Uncharacterized protein</fullName>
    </submittedName>
</protein>
<reference evidence="1 2" key="1">
    <citation type="journal article" date="2020" name="Cell">
        <title>Large-Scale Comparative Analyses of Tick Genomes Elucidate Their Genetic Diversity and Vector Capacities.</title>
        <authorList>
            <consortium name="Tick Genome and Microbiome Consortium (TIGMIC)"/>
            <person name="Jia N."/>
            <person name="Wang J."/>
            <person name="Shi W."/>
            <person name="Du L."/>
            <person name="Sun Y."/>
            <person name="Zhan W."/>
            <person name="Jiang J.F."/>
            <person name="Wang Q."/>
            <person name="Zhang B."/>
            <person name="Ji P."/>
            <person name="Bell-Sakyi L."/>
            <person name="Cui X.M."/>
            <person name="Yuan T.T."/>
            <person name="Jiang B.G."/>
            <person name="Yang W.F."/>
            <person name="Lam T.T."/>
            <person name="Chang Q.C."/>
            <person name="Ding S.J."/>
            <person name="Wang X.J."/>
            <person name="Zhu J.G."/>
            <person name="Ruan X.D."/>
            <person name="Zhao L."/>
            <person name="Wei J.T."/>
            <person name="Ye R.Z."/>
            <person name="Que T.C."/>
            <person name="Du C.H."/>
            <person name="Zhou Y.H."/>
            <person name="Cheng J.X."/>
            <person name="Dai P.F."/>
            <person name="Guo W.B."/>
            <person name="Han X.H."/>
            <person name="Huang E.J."/>
            <person name="Li L.F."/>
            <person name="Wei W."/>
            <person name="Gao Y.C."/>
            <person name="Liu J.Z."/>
            <person name="Shao H.Z."/>
            <person name="Wang X."/>
            <person name="Wang C.C."/>
            <person name="Yang T.C."/>
            <person name="Huo Q.B."/>
            <person name="Li W."/>
            <person name="Chen H.Y."/>
            <person name="Chen S.E."/>
            <person name="Zhou L.G."/>
            <person name="Ni X.B."/>
            <person name="Tian J.H."/>
            <person name="Sheng Y."/>
            <person name="Liu T."/>
            <person name="Pan Y.S."/>
            <person name="Xia L.Y."/>
            <person name="Li J."/>
            <person name="Zhao F."/>
            <person name="Cao W.C."/>
        </authorList>
    </citation>
    <scope>NUCLEOTIDE SEQUENCE [LARGE SCALE GENOMIC DNA]</scope>
    <source>
        <strain evidence="1">HaeL-2018</strain>
    </source>
</reference>
<dbReference type="EMBL" id="JABSTR010000005">
    <property type="protein sequence ID" value="KAH9371144.1"/>
    <property type="molecule type" value="Genomic_DNA"/>
</dbReference>
<accession>A0A9J6G9H6</accession>
<dbReference type="VEuPathDB" id="VectorBase:HLOH_043339"/>
<proteinExistence type="predicted"/>
<dbReference type="Proteomes" id="UP000821853">
    <property type="component" value="Chromosome 3"/>
</dbReference>
<organism evidence="1 2">
    <name type="scientific">Haemaphysalis longicornis</name>
    <name type="common">Bush tick</name>
    <dbReference type="NCBI Taxonomy" id="44386"/>
    <lineage>
        <taxon>Eukaryota</taxon>
        <taxon>Metazoa</taxon>
        <taxon>Ecdysozoa</taxon>
        <taxon>Arthropoda</taxon>
        <taxon>Chelicerata</taxon>
        <taxon>Arachnida</taxon>
        <taxon>Acari</taxon>
        <taxon>Parasitiformes</taxon>
        <taxon>Ixodida</taxon>
        <taxon>Ixodoidea</taxon>
        <taxon>Ixodidae</taxon>
        <taxon>Haemaphysalinae</taxon>
        <taxon>Haemaphysalis</taxon>
    </lineage>
</organism>